<protein>
    <submittedName>
        <fullName evidence="1">Uncharacterized protein</fullName>
    </submittedName>
</protein>
<proteinExistence type="predicted"/>
<dbReference type="AlphaFoldDB" id="A0AA36M6L9"/>
<reference evidence="1" key="1">
    <citation type="submission" date="2023-07" db="EMBL/GenBank/DDBJ databases">
        <authorList>
            <consortium name="CYATHOMIX"/>
        </authorList>
    </citation>
    <scope>NUCLEOTIDE SEQUENCE</scope>
    <source>
        <strain evidence="1">N/A</strain>
    </source>
</reference>
<accession>A0AA36M6L9</accession>
<evidence type="ECO:0000313" key="1">
    <source>
        <dbReference type="EMBL" id="CAJ0601084.1"/>
    </source>
</evidence>
<dbReference type="Proteomes" id="UP001176961">
    <property type="component" value="Unassembled WGS sequence"/>
</dbReference>
<comment type="caution">
    <text evidence="1">The sequence shown here is derived from an EMBL/GenBank/DDBJ whole genome shotgun (WGS) entry which is preliminary data.</text>
</comment>
<organism evidence="1 2">
    <name type="scientific">Cylicocyclus nassatus</name>
    <name type="common">Nematode worm</name>
    <dbReference type="NCBI Taxonomy" id="53992"/>
    <lineage>
        <taxon>Eukaryota</taxon>
        <taxon>Metazoa</taxon>
        <taxon>Ecdysozoa</taxon>
        <taxon>Nematoda</taxon>
        <taxon>Chromadorea</taxon>
        <taxon>Rhabditida</taxon>
        <taxon>Rhabditina</taxon>
        <taxon>Rhabditomorpha</taxon>
        <taxon>Strongyloidea</taxon>
        <taxon>Strongylidae</taxon>
        <taxon>Cylicocyclus</taxon>
    </lineage>
</organism>
<keyword evidence="2" id="KW-1185">Reference proteome</keyword>
<sequence length="422" mass="43963">MTFDQSTALSASVNANVISVGTDPTSESNSRIVVALSLAGGVTQDVTIRTVVVTAHTEEAGSVSTPVTFIGSSDATGIVVPYNANTTIKVNLALSFAFNRASTVTVAGSIANYLLADEVNRFVTTHALAGATQGDDQVIYGEKRMRHKLMLDGNEGGALEFWYDADPCVSVTQSNEFGLVFDVTHADFDPDVDGELYEFKADGRELCTLGVKDGSGSMTGLEYASMRHISCGSIEAIDASKVYMDSPFVPGDGSATLGDAANHWSTCYANTLETIRIKSSAASGKIALASSLEPLSNDVTIGTSLRRVHAVNADSYYEGTVQGYLSKPFTTTQLPSGLVGANIGIGCITPFVAAQGVIGGNKAAGDTFTLAVGAAVIPEIFLSGNALVVETGTRVLPAGTYQALVNIRDTSPHAFGLVMRIA</sequence>
<dbReference type="EMBL" id="CATQJL010000305">
    <property type="protein sequence ID" value="CAJ0601084.1"/>
    <property type="molecule type" value="Genomic_DNA"/>
</dbReference>
<evidence type="ECO:0000313" key="2">
    <source>
        <dbReference type="Proteomes" id="UP001176961"/>
    </source>
</evidence>
<name>A0AA36M6L9_CYLNA</name>
<gene>
    <name evidence="1" type="ORF">CYNAS_LOCUS13067</name>
</gene>